<dbReference type="Gene3D" id="3.10.10.10">
    <property type="entry name" value="HIV Type 1 Reverse Transcriptase, subunit A, domain 1"/>
    <property type="match status" value="1"/>
</dbReference>
<proteinExistence type="predicted"/>
<sequence>MEEGRDPRDVDRPQQFLNQQQQPQPLNMQQGATGPQILRDGDQQQQLPNQQQQLGAATHHQQFVPSGQPPYVHTSPQQHGIGQSELSQVVTAMQQMMGQMFQMMQQSDARHQELIRTLTASRDQQAPYNPEQILDSLANNIKDFRYEPDSNVTFASWYTRYDELFEKDASRLDDQAKVRLLLRKLGPVEHERYVSFILPRLPKDFSFSQTVEKMKNLFGAKESVISKRYRCLQITRNPTEDHVAYACRVNKACVEFELGKLSEEQFKCLIYVCGLKSESDAEIRTRLLSKIEETNDVTLEHLSNECQRLFNLKHDTAMIEGPASFDQVNAIKHSRRQYNIREEDSPDQRSSDGDGKPYSPCWFCGGLHFNRNCSYKQHKCSDCDQFGHREGYCSSANNARKTKKKKQKKRSVDSKVVTVDVCSVQDRRKFVTISLCGTQIQLQLDTASDITVISKELWTTIGSPVLKPSTVHAKTASGNILPIEGEFLCDVSIGATTRSAVVRVTEKPIKLLGTDLVDCFNLWSIPMDSFCCNISSSPASLQTLKSTFPEVFSGDLGLCNKATVKFELKPSCKPVFCPKRPVAYAMQDAVNQELDRLERLQIITPVDYSEWAAPIVVVRKANGAIRICGDYSTGLNSALQPHQYPLPLPEDIFAKLANCKVFSQIDLSDAFLQVAVDEKFRVKIAPGAFQQLIDTMLADLPGTSGYLDDVVVGGKDQEEHDRNLRAVLQRIKDFGFTIRPEKCSFGKPEIDYLGLIIDENGLRPDPAKVEAIRKLPPPSDVSGVRSFLGAINYYGKFVPNMRALRYPLDSLLKSDAKFVWSSACQQAFDRFKQILTSDLLLTHFDPKKEIIVSADASSVGVGATISHKFPDGSVKVIQHASRALTKAEQNYSQPDREGLAIIFAVTKFHKMIFGRKFRLQTDHAPLLRIFGSKKGIPVYTANRLQRFALTLLLYDFDIEYVPTEKFGNADLLSRLISQHARPDEDYVIASVTLEEDVRSVAADTLNVLPLNFKLVSQATQADPLLRKVYRYMQNGWPQPEQIEPDIKRFYARQESFTVVDGCILFADRLVIPSPFRKRCLDQLHQGHPGMQRMKAIARSYVYWPSLDEDIVGYVKACHQCASVAKSPPHAQPVPWPKPSGPWQRVHIDYAGPVDGDYFLVVVDSLTKWPEIVRTHSISTKATIAILRSIFARLGMPITLVSDNGTQFTSSDFASFCAMNGVEHLTTAPYHPQSNGQAERFVDTFKRSVKKIKEGRGTLDEALDIFLLTYRSTPNRSVPEGKSPSEALFGRKIRTSLELLRPPPALSTVEDTRSDGLQRSFNRNDTVYAKVYSRNTWSWVAGVVLERVGDVMYNVWTDTRQMVRSHINQLRSRNSASRLGGDTIRQNTASPLPLDILLSAWDLAQSPRVSQEYGSVPLVPEPTDASNEIASEVTPVPVVEQPASSTPKCDSSSSTNGMEVPRISESSSGSTSTTSTGFESATESEPKVVLPRRSSRPRKQPRWFDPYQLY</sequence>
<reference evidence="12" key="1">
    <citation type="journal article" date="2015" name="Proc. Natl. Acad. Sci. U.S.A.">
        <title>Genome sequence of the Asian Tiger mosquito, Aedes albopictus, reveals insights into its biology, genetics, and evolution.</title>
        <authorList>
            <person name="Chen X.G."/>
            <person name="Jiang X."/>
            <person name="Gu J."/>
            <person name="Xu M."/>
            <person name="Wu Y."/>
            <person name="Deng Y."/>
            <person name="Zhang C."/>
            <person name="Bonizzoni M."/>
            <person name="Dermauw W."/>
            <person name="Vontas J."/>
            <person name="Armbruster P."/>
            <person name="Huang X."/>
            <person name="Yang Y."/>
            <person name="Zhang H."/>
            <person name="He W."/>
            <person name="Peng H."/>
            <person name="Liu Y."/>
            <person name="Wu K."/>
            <person name="Chen J."/>
            <person name="Lirakis M."/>
            <person name="Topalis P."/>
            <person name="Van Leeuwen T."/>
            <person name="Hall A.B."/>
            <person name="Jiang X."/>
            <person name="Thorpe C."/>
            <person name="Mueller R.L."/>
            <person name="Sun C."/>
            <person name="Waterhouse R.M."/>
            <person name="Yan G."/>
            <person name="Tu Z.J."/>
            <person name="Fang X."/>
            <person name="James A.A."/>
        </authorList>
    </citation>
    <scope>NUCLEOTIDE SEQUENCE [LARGE SCALE GENOMIC DNA]</scope>
    <source>
        <strain evidence="12">Foshan</strain>
    </source>
</reference>
<dbReference type="InterPro" id="IPR021109">
    <property type="entry name" value="Peptidase_aspartic_dom_sf"/>
</dbReference>
<dbReference type="InterPro" id="IPR050951">
    <property type="entry name" value="Retrovirus_Pol_polyprotein"/>
</dbReference>
<dbReference type="PROSITE" id="PS50175">
    <property type="entry name" value="ASP_PROT_RETROV"/>
    <property type="match status" value="1"/>
</dbReference>
<keyword evidence="4" id="KW-0540">Nuclease</keyword>
<evidence type="ECO:0000256" key="4">
    <source>
        <dbReference type="ARBA" id="ARBA00022722"/>
    </source>
</evidence>
<organism evidence="11 12">
    <name type="scientific">Aedes albopictus</name>
    <name type="common">Asian tiger mosquito</name>
    <name type="synonym">Stegomyia albopicta</name>
    <dbReference type="NCBI Taxonomy" id="7160"/>
    <lineage>
        <taxon>Eukaryota</taxon>
        <taxon>Metazoa</taxon>
        <taxon>Ecdysozoa</taxon>
        <taxon>Arthropoda</taxon>
        <taxon>Hexapoda</taxon>
        <taxon>Insecta</taxon>
        <taxon>Pterygota</taxon>
        <taxon>Neoptera</taxon>
        <taxon>Endopterygota</taxon>
        <taxon>Diptera</taxon>
        <taxon>Nematocera</taxon>
        <taxon>Culicoidea</taxon>
        <taxon>Culicidae</taxon>
        <taxon>Culicinae</taxon>
        <taxon>Aedini</taxon>
        <taxon>Aedes</taxon>
        <taxon>Stegomyia</taxon>
    </lineage>
</organism>
<dbReference type="Gene3D" id="1.10.340.70">
    <property type="match status" value="1"/>
</dbReference>
<feature type="compositionally biased region" description="Low complexity" evidence="8">
    <location>
        <begin position="1463"/>
        <end position="1482"/>
    </location>
</feature>
<evidence type="ECO:0000256" key="6">
    <source>
        <dbReference type="ARBA" id="ARBA00022801"/>
    </source>
</evidence>
<evidence type="ECO:0000256" key="2">
    <source>
        <dbReference type="ARBA" id="ARBA00022679"/>
    </source>
</evidence>
<evidence type="ECO:0000256" key="7">
    <source>
        <dbReference type="ARBA" id="ARBA00023268"/>
    </source>
</evidence>
<dbReference type="PANTHER" id="PTHR37984">
    <property type="entry name" value="PROTEIN CBG26694"/>
    <property type="match status" value="1"/>
</dbReference>
<dbReference type="InterPro" id="IPR001584">
    <property type="entry name" value="Integrase_cat-core"/>
</dbReference>
<dbReference type="CDD" id="cd09274">
    <property type="entry name" value="RNase_HI_RT_Ty3"/>
    <property type="match status" value="1"/>
</dbReference>
<dbReference type="InterPro" id="IPR036397">
    <property type="entry name" value="RNaseH_sf"/>
</dbReference>
<dbReference type="CDD" id="cd01647">
    <property type="entry name" value="RT_LTR"/>
    <property type="match status" value="1"/>
</dbReference>
<feature type="compositionally biased region" description="Low complexity" evidence="8">
    <location>
        <begin position="43"/>
        <end position="54"/>
    </location>
</feature>
<name>A0ABM1XLX2_AEDAL</name>
<dbReference type="InterPro" id="IPR012337">
    <property type="entry name" value="RNaseH-like_sf"/>
</dbReference>
<reference evidence="11" key="2">
    <citation type="submission" date="2025-05" db="UniProtKB">
        <authorList>
            <consortium name="EnsemblMetazoa"/>
        </authorList>
    </citation>
    <scope>IDENTIFICATION</scope>
    <source>
        <strain evidence="11">Foshan</strain>
    </source>
</reference>
<feature type="region of interest" description="Disordered" evidence="8">
    <location>
        <begin position="1"/>
        <end position="83"/>
    </location>
</feature>
<feature type="compositionally biased region" description="Low complexity" evidence="8">
    <location>
        <begin position="1443"/>
        <end position="1453"/>
    </location>
</feature>
<evidence type="ECO:0000256" key="1">
    <source>
        <dbReference type="ARBA" id="ARBA00012493"/>
    </source>
</evidence>
<accession>A0ABM1XLX2</accession>
<dbReference type="Pfam" id="PF00665">
    <property type="entry name" value="rve"/>
    <property type="match status" value="1"/>
</dbReference>
<feature type="compositionally biased region" description="Polar residues" evidence="8">
    <location>
        <begin position="74"/>
        <end position="83"/>
    </location>
</feature>
<dbReference type="Gene3D" id="2.40.70.10">
    <property type="entry name" value="Acid Proteases"/>
    <property type="match status" value="1"/>
</dbReference>
<dbReference type="InterPro" id="IPR055510">
    <property type="entry name" value="DUF7083"/>
</dbReference>
<dbReference type="InterPro" id="IPR043502">
    <property type="entry name" value="DNA/RNA_pol_sf"/>
</dbReference>
<evidence type="ECO:0000256" key="3">
    <source>
        <dbReference type="ARBA" id="ARBA00022695"/>
    </source>
</evidence>
<dbReference type="EnsemblMetazoa" id="AALFPA23_000847.R669">
    <property type="protein sequence ID" value="AALFPA23_000847.P669"/>
    <property type="gene ID" value="AALFPA23_000847"/>
</dbReference>
<keyword evidence="3" id="KW-0548">Nucleotidyltransferase</keyword>
<keyword evidence="12" id="KW-1185">Reference proteome</keyword>
<dbReference type="Pfam" id="PF17919">
    <property type="entry name" value="RT_RNaseH_2"/>
    <property type="match status" value="1"/>
</dbReference>
<keyword evidence="2" id="KW-0808">Transferase</keyword>
<dbReference type="SUPFAM" id="SSF53098">
    <property type="entry name" value="Ribonuclease H-like"/>
    <property type="match status" value="1"/>
</dbReference>
<feature type="domain" description="Integrase catalytic" evidence="10">
    <location>
        <begin position="1137"/>
        <end position="1291"/>
    </location>
</feature>
<dbReference type="Proteomes" id="UP000069940">
    <property type="component" value="Unassembled WGS sequence"/>
</dbReference>
<dbReference type="Pfam" id="PF23309">
    <property type="entry name" value="DUF7083"/>
    <property type="match status" value="1"/>
</dbReference>
<feature type="domain" description="Peptidase A2" evidence="9">
    <location>
        <begin position="440"/>
        <end position="516"/>
    </location>
</feature>
<dbReference type="InterPro" id="IPR041577">
    <property type="entry name" value="RT_RNaseH_2"/>
</dbReference>
<dbReference type="RefSeq" id="XP_062704075.1">
    <property type="nucleotide sequence ID" value="XM_062848091.1"/>
</dbReference>
<evidence type="ECO:0000313" key="12">
    <source>
        <dbReference type="Proteomes" id="UP000069940"/>
    </source>
</evidence>
<feature type="region of interest" description="Disordered" evidence="8">
    <location>
        <begin position="1433"/>
        <end position="1509"/>
    </location>
</feature>
<keyword evidence="7" id="KW-0511">Multifunctional enzyme</keyword>
<feature type="compositionally biased region" description="Low complexity" evidence="8">
    <location>
        <begin position="13"/>
        <end position="30"/>
    </location>
</feature>
<dbReference type="PANTHER" id="PTHR37984:SF5">
    <property type="entry name" value="PROTEIN NYNRIN-LIKE"/>
    <property type="match status" value="1"/>
</dbReference>
<keyword evidence="6" id="KW-0378">Hydrolase</keyword>
<keyword evidence="5" id="KW-0255">Endonuclease</keyword>
<evidence type="ECO:0000259" key="9">
    <source>
        <dbReference type="PROSITE" id="PS50175"/>
    </source>
</evidence>
<feature type="compositionally biased region" description="Basic and acidic residues" evidence="8">
    <location>
        <begin position="1"/>
        <end position="12"/>
    </location>
</feature>
<dbReference type="Pfam" id="PF17921">
    <property type="entry name" value="Integrase_H2C2"/>
    <property type="match status" value="1"/>
</dbReference>
<dbReference type="PROSITE" id="PS50994">
    <property type="entry name" value="INTEGRASE"/>
    <property type="match status" value="1"/>
</dbReference>
<dbReference type="GeneID" id="134286476"/>
<protein>
    <recommendedName>
        <fullName evidence="1">RNA-directed DNA polymerase</fullName>
        <ecNumber evidence="1">2.7.7.49</ecNumber>
    </recommendedName>
</protein>
<dbReference type="InterPro" id="IPR001995">
    <property type="entry name" value="Peptidase_A2_cat"/>
</dbReference>
<dbReference type="SUPFAM" id="SSF56672">
    <property type="entry name" value="DNA/RNA polymerases"/>
    <property type="match status" value="1"/>
</dbReference>
<evidence type="ECO:0000256" key="8">
    <source>
        <dbReference type="SAM" id="MobiDB-lite"/>
    </source>
</evidence>
<dbReference type="Gene3D" id="3.30.420.10">
    <property type="entry name" value="Ribonuclease H-like superfamily/Ribonuclease H"/>
    <property type="match status" value="1"/>
</dbReference>
<evidence type="ECO:0000259" key="10">
    <source>
        <dbReference type="PROSITE" id="PS50994"/>
    </source>
</evidence>
<evidence type="ECO:0000313" key="11">
    <source>
        <dbReference type="EnsemblMetazoa" id="AALFPA23_000847.P669"/>
    </source>
</evidence>
<dbReference type="EC" id="2.7.7.49" evidence="1"/>
<dbReference type="InterPro" id="IPR000477">
    <property type="entry name" value="RT_dom"/>
</dbReference>
<dbReference type="Gene3D" id="3.30.70.270">
    <property type="match status" value="2"/>
</dbReference>
<evidence type="ECO:0000256" key="5">
    <source>
        <dbReference type="ARBA" id="ARBA00022759"/>
    </source>
</evidence>
<dbReference type="SUPFAM" id="SSF50630">
    <property type="entry name" value="Acid proteases"/>
    <property type="match status" value="1"/>
</dbReference>
<dbReference type="Pfam" id="PF00078">
    <property type="entry name" value="RVT_1"/>
    <property type="match status" value="1"/>
</dbReference>
<dbReference type="InterPro" id="IPR041588">
    <property type="entry name" value="Integrase_H2C2"/>
</dbReference>
<dbReference type="InterPro" id="IPR043128">
    <property type="entry name" value="Rev_trsase/Diguanyl_cyclase"/>
</dbReference>